<comment type="caution">
    <text evidence="3">The sequence shown here is derived from an EMBL/GenBank/DDBJ whole genome shotgun (WGS) entry which is preliminary data.</text>
</comment>
<feature type="signal peptide" evidence="2">
    <location>
        <begin position="1"/>
        <end position="23"/>
    </location>
</feature>
<organism evidence="3 4">
    <name type="scientific">Nocardiopsis composta</name>
    <dbReference type="NCBI Taxonomy" id="157465"/>
    <lineage>
        <taxon>Bacteria</taxon>
        <taxon>Bacillati</taxon>
        <taxon>Actinomycetota</taxon>
        <taxon>Actinomycetes</taxon>
        <taxon>Streptosporangiales</taxon>
        <taxon>Nocardiopsidaceae</taxon>
        <taxon>Nocardiopsis</taxon>
    </lineage>
</organism>
<evidence type="ECO:0000313" key="4">
    <source>
        <dbReference type="Proteomes" id="UP000572635"/>
    </source>
</evidence>
<evidence type="ECO:0000313" key="3">
    <source>
        <dbReference type="EMBL" id="MBB5434522.1"/>
    </source>
</evidence>
<feature type="chain" id="PRO_5030959852" description="Secreted protein" evidence="2">
    <location>
        <begin position="24"/>
        <end position="426"/>
    </location>
</feature>
<keyword evidence="2" id="KW-0732">Signal</keyword>
<sequence>MARRLLRTGAVAAAGALTVGLLAAEASAWAPERAPARGWLVEDPADAETSGTAWEQGGLRAADEEPEPTAALGGRAPGAPVAQAVFPPRALDRPVDEVAVAADVGGPAEDLLIEVRGERADGLWTEWRERADGPADEAGRVRLPAPVEKVQVRVGIGGEAARVGTVLSGVRLRPVGEPAERPETAVRERPYSARLFATRIGLAGASTANGHTVRTADHFVALPSRRALAPRGGGDYTVRVCTEGVERRCAYAPVWDVGPWNITDDHWNAQRESWTDLPHGLPQAQAAFLGGHNGGRDGFGRRVLNPAGIDLADGTFREALRLPTNAWVQVDYLWTAERTARARVATVSMADPVVVRSGPGFDHPSVGLAAHGAQVGVECLADGDRASGPGGAGTGTGWYRIGEGHYIPAAYTEGGEGAAGCAEPAP</sequence>
<dbReference type="RefSeq" id="WP_184395200.1">
    <property type="nucleotide sequence ID" value="NZ_BAAAJD010000096.1"/>
</dbReference>
<dbReference type="AlphaFoldDB" id="A0A7W8QQ21"/>
<evidence type="ECO:0000256" key="2">
    <source>
        <dbReference type="SAM" id="SignalP"/>
    </source>
</evidence>
<protein>
    <recommendedName>
        <fullName evidence="5">Secreted protein</fullName>
    </recommendedName>
</protein>
<dbReference type="EMBL" id="JACHDB010000001">
    <property type="protein sequence ID" value="MBB5434522.1"/>
    <property type="molecule type" value="Genomic_DNA"/>
</dbReference>
<gene>
    <name evidence="3" type="ORF">HDA36_004606</name>
</gene>
<evidence type="ECO:0000256" key="1">
    <source>
        <dbReference type="SAM" id="MobiDB-lite"/>
    </source>
</evidence>
<evidence type="ECO:0008006" key="5">
    <source>
        <dbReference type="Google" id="ProtNLM"/>
    </source>
</evidence>
<dbReference type="Proteomes" id="UP000572635">
    <property type="component" value="Unassembled WGS sequence"/>
</dbReference>
<feature type="region of interest" description="Disordered" evidence="1">
    <location>
        <begin position="58"/>
        <end position="81"/>
    </location>
</feature>
<reference evidence="3 4" key="1">
    <citation type="submission" date="2020-08" db="EMBL/GenBank/DDBJ databases">
        <title>Sequencing the genomes of 1000 actinobacteria strains.</title>
        <authorList>
            <person name="Klenk H.-P."/>
        </authorList>
    </citation>
    <scope>NUCLEOTIDE SEQUENCE [LARGE SCALE GENOMIC DNA]</scope>
    <source>
        <strain evidence="3 4">DSM 44551</strain>
    </source>
</reference>
<proteinExistence type="predicted"/>
<accession>A0A7W8QQ21</accession>
<name>A0A7W8QQ21_9ACTN</name>
<keyword evidence="4" id="KW-1185">Reference proteome</keyword>